<evidence type="ECO:0000256" key="7">
    <source>
        <dbReference type="PROSITE-ProRule" id="PRU00121"/>
    </source>
</evidence>
<dbReference type="PANTHER" id="PTHR24261:SF7">
    <property type="entry name" value="KRINGLE DOMAIN-CONTAINING PROTEIN"/>
    <property type="match status" value="1"/>
</dbReference>
<accession>A0A6A4V9L4</accession>
<evidence type="ECO:0000259" key="9">
    <source>
        <dbReference type="PROSITE" id="PS50038"/>
    </source>
</evidence>
<organism evidence="12 13">
    <name type="scientific">Amphibalanus amphitrite</name>
    <name type="common">Striped barnacle</name>
    <name type="synonym">Balanus amphitrite</name>
    <dbReference type="NCBI Taxonomy" id="1232801"/>
    <lineage>
        <taxon>Eukaryota</taxon>
        <taxon>Metazoa</taxon>
        <taxon>Ecdysozoa</taxon>
        <taxon>Arthropoda</taxon>
        <taxon>Crustacea</taxon>
        <taxon>Multicrustacea</taxon>
        <taxon>Cirripedia</taxon>
        <taxon>Thoracica</taxon>
        <taxon>Thoracicalcarea</taxon>
        <taxon>Balanomorpha</taxon>
        <taxon>Balanoidea</taxon>
        <taxon>Balanidae</taxon>
        <taxon>Amphibalaninae</taxon>
        <taxon>Amphibalanus</taxon>
    </lineage>
</organism>
<dbReference type="GO" id="GO:0016020">
    <property type="term" value="C:membrane"/>
    <property type="evidence" value="ECO:0007669"/>
    <property type="project" value="UniProtKB-SubCell"/>
</dbReference>
<dbReference type="PANTHER" id="PTHR24261">
    <property type="entry name" value="PLASMINOGEN-RELATED"/>
    <property type="match status" value="1"/>
</dbReference>
<dbReference type="GO" id="GO:0016301">
    <property type="term" value="F:kinase activity"/>
    <property type="evidence" value="ECO:0007669"/>
    <property type="project" value="UniProtKB-KW"/>
</dbReference>
<dbReference type="PRINTS" id="PR00018">
    <property type="entry name" value="KRINGLE"/>
</dbReference>
<keyword evidence="13" id="KW-1185">Reference proteome</keyword>
<keyword evidence="5" id="KW-0067">ATP-binding</keyword>
<keyword evidence="8" id="KW-0732">Signal</keyword>
<dbReference type="PROSITE" id="PS50835">
    <property type="entry name" value="IG_LIKE"/>
    <property type="match status" value="2"/>
</dbReference>
<feature type="domain" description="Kringle" evidence="10">
    <location>
        <begin position="378"/>
        <end position="457"/>
    </location>
</feature>
<keyword evidence="12" id="KW-0808">Transferase</keyword>
<keyword evidence="6" id="KW-1015">Disulfide bond</keyword>
<dbReference type="SUPFAM" id="SSF57440">
    <property type="entry name" value="Kringle-like"/>
    <property type="match status" value="1"/>
</dbReference>
<feature type="domain" description="Ig-like" evidence="11">
    <location>
        <begin position="119"/>
        <end position="214"/>
    </location>
</feature>
<feature type="domain" description="Ig-like" evidence="11">
    <location>
        <begin position="23"/>
        <end position="115"/>
    </location>
</feature>
<dbReference type="SUPFAM" id="SSF63501">
    <property type="entry name" value="Frizzled cysteine-rich domain"/>
    <property type="match status" value="1"/>
</dbReference>
<evidence type="ECO:0000256" key="1">
    <source>
        <dbReference type="ARBA" id="ARBA00004479"/>
    </source>
</evidence>
<keyword evidence="12" id="KW-0675">Receptor</keyword>
<dbReference type="Pfam" id="PF13927">
    <property type="entry name" value="Ig_3"/>
    <property type="match status" value="1"/>
</dbReference>
<dbReference type="InterPro" id="IPR020067">
    <property type="entry name" value="Frizzled_dom"/>
</dbReference>
<name>A0A6A4V9L4_AMPAM</name>
<dbReference type="Gene3D" id="2.60.40.10">
    <property type="entry name" value="Immunoglobulins"/>
    <property type="match status" value="2"/>
</dbReference>
<keyword evidence="2" id="KW-0597">Phosphoprotein</keyword>
<dbReference type="InterPro" id="IPR013783">
    <property type="entry name" value="Ig-like_fold"/>
</dbReference>
<gene>
    <name evidence="12" type="primary">MUSK_0</name>
    <name evidence="12" type="ORF">FJT64_011441</name>
</gene>
<dbReference type="InterPro" id="IPR036179">
    <property type="entry name" value="Ig-like_dom_sf"/>
</dbReference>
<dbReference type="AlphaFoldDB" id="A0A6A4V9L4"/>
<dbReference type="Proteomes" id="UP000440578">
    <property type="component" value="Unassembled WGS sequence"/>
</dbReference>
<dbReference type="SMART" id="SM00408">
    <property type="entry name" value="IGc2"/>
    <property type="match status" value="2"/>
</dbReference>
<dbReference type="SUPFAM" id="SSF48726">
    <property type="entry name" value="Immunoglobulin"/>
    <property type="match status" value="2"/>
</dbReference>
<feature type="domain" description="FZ" evidence="9">
    <location>
        <begin position="226"/>
        <end position="365"/>
    </location>
</feature>
<proteinExistence type="predicted"/>
<dbReference type="EMBL" id="VIIS01001961">
    <property type="protein sequence ID" value="KAF0290353.1"/>
    <property type="molecule type" value="Genomic_DNA"/>
</dbReference>
<evidence type="ECO:0000256" key="3">
    <source>
        <dbReference type="ARBA" id="ARBA00022572"/>
    </source>
</evidence>
<keyword evidence="3 7" id="KW-0420">Kringle</keyword>
<dbReference type="InterPro" id="IPR018056">
    <property type="entry name" value="Kringle_CS"/>
</dbReference>
<dbReference type="CDD" id="cd00108">
    <property type="entry name" value="KR"/>
    <property type="match status" value="1"/>
</dbReference>
<dbReference type="InterPro" id="IPR013806">
    <property type="entry name" value="Kringle-like"/>
</dbReference>
<evidence type="ECO:0000256" key="8">
    <source>
        <dbReference type="SAM" id="SignalP"/>
    </source>
</evidence>
<evidence type="ECO:0000256" key="4">
    <source>
        <dbReference type="ARBA" id="ARBA00022741"/>
    </source>
</evidence>
<dbReference type="Pfam" id="PF00051">
    <property type="entry name" value="Kringle"/>
    <property type="match status" value="1"/>
</dbReference>
<dbReference type="InterPro" id="IPR007110">
    <property type="entry name" value="Ig-like_dom"/>
</dbReference>
<dbReference type="InterPro" id="IPR038178">
    <property type="entry name" value="Kringle_sf"/>
</dbReference>
<evidence type="ECO:0000259" key="11">
    <source>
        <dbReference type="PROSITE" id="PS50835"/>
    </source>
</evidence>
<keyword evidence="4" id="KW-0547">Nucleotide-binding</keyword>
<dbReference type="OrthoDB" id="3256376at2759"/>
<dbReference type="Gene3D" id="2.40.20.10">
    <property type="entry name" value="Plasminogen Kringle 4"/>
    <property type="match status" value="1"/>
</dbReference>
<keyword evidence="12" id="KW-0418">Kinase</keyword>
<evidence type="ECO:0000256" key="6">
    <source>
        <dbReference type="ARBA" id="ARBA00023157"/>
    </source>
</evidence>
<reference evidence="12 13" key="1">
    <citation type="submission" date="2019-07" db="EMBL/GenBank/DDBJ databases">
        <title>Draft genome assembly of a fouling barnacle, Amphibalanus amphitrite (Darwin, 1854): The first reference genome for Thecostraca.</title>
        <authorList>
            <person name="Kim W."/>
        </authorList>
    </citation>
    <scope>NUCLEOTIDE SEQUENCE [LARGE SCALE GENOMIC DNA]</scope>
    <source>
        <strain evidence="12">SNU_AA5</strain>
        <tissue evidence="12">Soma without cirri and trophi</tissue>
    </source>
</reference>
<evidence type="ECO:0000256" key="2">
    <source>
        <dbReference type="ARBA" id="ARBA00022553"/>
    </source>
</evidence>
<comment type="caution">
    <text evidence="7">Lacks conserved residue(s) required for the propagation of feature annotation.</text>
</comment>
<dbReference type="InterPro" id="IPR036790">
    <property type="entry name" value="Frizzled_dom_sf"/>
</dbReference>
<dbReference type="PROSITE" id="PS50070">
    <property type="entry name" value="KRINGLE_2"/>
    <property type="match status" value="1"/>
</dbReference>
<protein>
    <submittedName>
        <fullName evidence="12">Muscle, skeletal receptor tyrosine protein kinase</fullName>
    </submittedName>
</protein>
<sequence length="478" mass="51313">MEKAFFIVLLAGCAHGYATTSAPEITVPPASTDVELGSELVLNCSSRGEPVPRILWRFRAADAAHYRELDAKGDNHAVGEDGRLRVHKVSRTDEGRYLCRVWNSLGERTATADVKVLVPVTVLKTHPMKKSVASGALVTLGCDLGGEPLPAVTWLFHGDPVSDAVVQATTYPPLKRFVHSELFVRPAVSSDYVCQGSNTVLGTPRIAAEQVSVSVLGAPRTGYGDSPLGYCATYVGKVCRRHLSAAPFVWYNTTYRADGAGGTLDNEHAVARQLSHHAADLSGVCRPALESLLCSVAFPQCRQADGAQTALPPCREDCLAVKQLFCANEWYLLVSGQKLPGHLALPDCDQLPQHGDGSAHRCSHAGLTVMLTSQITYDCVRDRGRFYQGRVNTTADGILCQRWDSDYPHDHSVPVDLFPELAGAENYCRNAGGEEPQPWCFTTDPDVRWGPCDIPKCGESLAGSVGGGGGGRDRGSAG</sequence>
<evidence type="ECO:0000313" key="13">
    <source>
        <dbReference type="Proteomes" id="UP000440578"/>
    </source>
</evidence>
<dbReference type="InterPro" id="IPR003598">
    <property type="entry name" value="Ig_sub2"/>
</dbReference>
<dbReference type="InterPro" id="IPR000001">
    <property type="entry name" value="Kringle"/>
</dbReference>
<dbReference type="InterPro" id="IPR003599">
    <property type="entry name" value="Ig_sub"/>
</dbReference>
<dbReference type="PROSITE" id="PS50038">
    <property type="entry name" value="FZ"/>
    <property type="match status" value="1"/>
</dbReference>
<evidence type="ECO:0000259" key="10">
    <source>
        <dbReference type="PROSITE" id="PS50070"/>
    </source>
</evidence>
<dbReference type="Gene3D" id="1.10.2000.10">
    <property type="entry name" value="Frizzled cysteine-rich domain"/>
    <property type="match status" value="1"/>
</dbReference>
<comment type="subcellular location">
    <subcellularLocation>
        <location evidence="1">Membrane</location>
        <topology evidence="1">Single-pass type I membrane protein</topology>
    </subcellularLocation>
</comment>
<feature type="chain" id="PRO_5025477888" evidence="8">
    <location>
        <begin position="17"/>
        <end position="478"/>
    </location>
</feature>
<dbReference type="SMART" id="SM00409">
    <property type="entry name" value="IG"/>
    <property type="match status" value="2"/>
</dbReference>
<dbReference type="SMART" id="SM00130">
    <property type="entry name" value="KR"/>
    <property type="match status" value="1"/>
</dbReference>
<evidence type="ECO:0000313" key="12">
    <source>
        <dbReference type="EMBL" id="KAF0290353.1"/>
    </source>
</evidence>
<evidence type="ECO:0000256" key="5">
    <source>
        <dbReference type="ARBA" id="ARBA00022840"/>
    </source>
</evidence>
<dbReference type="GO" id="GO:0005524">
    <property type="term" value="F:ATP binding"/>
    <property type="evidence" value="ECO:0007669"/>
    <property type="project" value="UniProtKB-KW"/>
</dbReference>
<dbReference type="PROSITE" id="PS00021">
    <property type="entry name" value="KRINGLE_1"/>
    <property type="match status" value="1"/>
</dbReference>
<dbReference type="InterPro" id="IPR050759">
    <property type="entry name" value="Serine_protease_kringle"/>
</dbReference>
<comment type="caution">
    <text evidence="12">The sequence shown here is derived from an EMBL/GenBank/DDBJ whole genome shotgun (WGS) entry which is preliminary data.</text>
</comment>
<feature type="signal peptide" evidence="8">
    <location>
        <begin position="1"/>
        <end position="16"/>
    </location>
</feature>
<dbReference type="Pfam" id="PF01392">
    <property type="entry name" value="Fz"/>
    <property type="match status" value="1"/>
</dbReference>